<dbReference type="PANTHER" id="PTHR11373:SF4">
    <property type="entry name" value="DEOXYNUCLEOSIDE TRIPHOSPHATE TRIPHOSPHOHYDROLASE SAMHD1"/>
    <property type="match status" value="1"/>
</dbReference>
<sequence length="433" mass="49364">MSDYKIIHDTVHGNIKFEGATLRILETPEMQRLNGIKQLGLSYLVFPGANHTRLEHSIGVGHVAGKMGEALNLPDIEVTTLRVAGMLHDLGHSPYSHTLEYVLHEKTGWDHMDITTEIIRGNLDIITDEVEGRERLHEILNDAGVDIDMVCRMIKGEVRKDASMHIDGNQAYFGDPKNYMVNIISGSLDADQMDYLLRDAHYTGVAHGMIDIFRILNTLKIKNGELMVDKKGVPALEGMLVARALMYTSVYFHKTNRIGELMLSRAVEELDMDDWLDIYRFNDAELMSVLKEAGGFPHEVAMRLKYRKLFKKAIVMRFDEIENNHEILELLKRLSDLKYRRRVEEEIAQGAGVDSKYVLIDIPGDIAKLSEPRLNKTDVKIVDGQNIRELVAYSPLARALQIRKVQDWAFMLVTKKEYTESVTKSAKRMLPPY</sequence>
<dbReference type="PANTHER" id="PTHR11373">
    <property type="entry name" value="DEOXYNUCLEOSIDE TRIPHOSPHATE TRIPHOSPHOHYDROLASE"/>
    <property type="match status" value="1"/>
</dbReference>
<reference evidence="2" key="1">
    <citation type="submission" date="2005-07" db="EMBL/GenBank/DDBJ databases">
        <title>A hyperthermophilic lifestyle for uncultured Archaea of the DHVE2 lineage: evidence from environmental genomics.</title>
        <authorList>
            <person name="Moussard H."/>
            <person name="Hennecke G."/>
            <person name="Moreira D."/>
            <person name="Jouffe V."/>
            <person name="Lopez-Garcia P."/>
            <person name="Jeanthon C."/>
        </authorList>
    </citation>
    <scope>NUCLEOTIDE SEQUENCE</scope>
</reference>
<dbReference type="GO" id="GO:0006203">
    <property type="term" value="P:dGTP catabolic process"/>
    <property type="evidence" value="ECO:0007669"/>
    <property type="project" value="TreeGrafter"/>
</dbReference>
<dbReference type="CDD" id="cd00077">
    <property type="entry name" value="HDc"/>
    <property type="match status" value="1"/>
</dbReference>
<feature type="domain" description="HD/PDEase" evidence="1">
    <location>
        <begin position="49"/>
        <end position="205"/>
    </location>
</feature>
<dbReference type="InterPro" id="IPR006674">
    <property type="entry name" value="HD_domain"/>
</dbReference>
<organism evidence="2">
    <name type="scientific">uncultured euryarchaeote Alv-FOS4</name>
    <dbReference type="NCBI Taxonomy" id="337893"/>
    <lineage>
        <taxon>Archaea</taxon>
        <taxon>Methanobacteriati</taxon>
        <taxon>Methanobacteriota</taxon>
        <taxon>environmental samples</taxon>
    </lineage>
</organism>
<evidence type="ECO:0000313" key="2">
    <source>
        <dbReference type="EMBL" id="AAZ32510.1"/>
    </source>
</evidence>
<accession>Q3SA72</accession>
<dbReference type="Gene3D" id="1.10.3210.10">
    <property type="entry name" value="Hypothetical protein af1432"/>
    <property type="match status" value="1"/>
</dbReference>
<evidence type="ECO:0000259" key="1">
    <source>
        <dbReference type="SMART" id="SM00471"/>
    </source>
</evidence>
<dbReference type="AlphaFoldDB" id="Q3SA72"/>
<dbReference type="InterPro" id="IPR050135">
    <property type="entry name" value="dGTPase-like"/>
</dbReference>
<dbReference type="GO" id="GO:0008832">
    <property type="term" value="F:dGTPase activity"/>
    <property type="evidence" value="ECO:0007669"/>
    <property type="project" value="TreeGrafter"/>
</dbReference>
<dbReference type="InterPro" id="IPR003607">
    <property type="entry name" value="HD/PDEase_dom"/>
</dbReference>
<dbReference type="SUPFAM" id="SSF109604">
    <property type="entry name" value="HD-domain/PDEase-like"/>
    <property type="match status" value="1"/>
</dbReference>
<keyword evidence="2" id="KW-0378">Hydrolase</keyword>
<dbReference type="EMBL" id="DQ118404">
    <property type="protein sequence ID" value="AAZ32510.1"/>
    <property type="molecule type" value="Genomic_DNA"/>
</dbReference>
<protein>
    <submittedName>
        <fullName evidence="2">Metal-dependent phosphohydrolase</fullName>
    </submittedName>
</protein>
<dbReference type="InterPro" id="IPR045509">
    <property type="entry name" value="HD_assoc_2"/>
</dbReference>
<dbReference type="Pfam" id="PF19276">
    <property type="entry name" value="HD_assoc_2"/>
    <property type="match status" value="1"/>
</dbReference>
<name>Q3SA72_9EURY</name>
<dbReference type="Pfam" id="PF01966">
    <property type="entry name" value="HD"/>
    <property type="match status" value="1"/>
</dbReference>
<dbReference type="SMART" id="SM00471">
    <property type="entry name" value="HDc"/>
    <property type="match status" value="1"/>
</dbReference>
<proteinExistence type="predicted"/>